<name>A0A518H6B6_9BACT</name>
<keyword evidence="6" id="KW-1185">Reference proteome</keyword>
<dbReference type="AlphaFoldDB" id="A0A518H6B6"/>
<dbReference type="RefSeq" id="WP_145272610.1">
    <property type="nucleotide sequence ID" value="NZ_CP036426.1"/>
</dbReference>
<dbReference type="PANTHER" id="PTHR47199:SF2">
    <property type="entry name" value="PHOTOSYSTEM II STABILITY_ASSEMBLY FACTOR HCF136, CHLOROPLASTIC"/>
    <property type="match status" value="1"/>
</dbReference>
<accession>A0A518H6B6</accession>
<dbReference type="GO" id="GO:0015979">
    <property type="term" value="P:photosynthesis"/>
    <property type="evidence" value="ECO:0007669"/>
    <property type="project" value="UniProtKB-KW"/>
</dbReference>
<dbReference type="Gene3D" id="2.130.10.10">
    <property type="entry name" value="YVTN repeat-like/Quinoprotein amine dehydrogenase"/>
    <property type="match status" value="2"/>
</dbReference>
<gene>
    <name evidence="5" type="ORF">ElP_43070</name>
</gene>
<dbReference type="PANTHER" id="PTHR47199">
    <property type="entry name" value="PHOTOSYSTEM II STABILITY/ASSEMBLY FACTOR HCF136, CHLOROPLASTIC"/>
    <property type="match status" value="1"/>
</dbReference>
<feature type="domain" description="Photosynthesis system II assembly factor Ycf48/Hcf136-like" evidence="4">
    <location>
        <begin position="94"/>
        <end position="211"/>
    </location>
</feature>
<evidence type="ECO:0000256" key="1">
    <source>
        <dbReference type="ARBA" id="ARBA00022531"/>
    </source>
</evidence>
<protein>
    <submittedName>
        <fullName evidence="5">Ycf48-like protein</fullName>
    </submittedName>
</protein>
<dbReference type="InterPro" id="IPR015943">
    <property type="entry name" value="WD40/YVTN_repeat-like_dom_sf"/>
</dbReference>
<evidence type="ECO:0000256" key="3">
    <source>
        <dbReference type="SAM" id="SignalP"/>
    </source>
</evidence>
<dbReference type="InterPro" id="IPR028203">
    <property type="entry name" value="PSII_CF48-like_dom"/>
</dbReference>
<reference evidence="5 6" key="1">
    <citation type="submission" date="2019-02" db="EMBL/GenBank/DDBJ databases">
        <title>Deep-cultivation of Planctomycetes and their phenomic and genomic characterization uncovers novel biology.</title>
        <authorList>
            <person name="Wiegand S."/>
            <person name="Jogler M."/>
            <person name="Boedeker C."/>
            <person name="Pinto D."/>
            <person name="Vollmers J."/>
            <person name="Rivas-Marin E."/>
            <person name="Kohn T."/>
            <person name="Peeters S.H."/>
            <person name="Heuer A."/>
            <person name="Rast P."/>
            <person name="Oberbeckmann S."/>
            <person name="Bunk B."/>
            <person name="Jeske O."/>
            <person name="Meyerdierks A."/>
            <person name="Storesund J.E."/>
            <person name="Kallscheuer N."/>
            <person name="Luecker S."/>
            <person name="Lage O.M."/>
            <person name="Pohl T."/>
            <person name="Merkel B.J."/>
            <person name="Hornburger P."/>
            <person name="Mueller R.-W."/>
            <person name="Bruemmer F."/>
            <person name="Labrenz M."/>
            <person name="Spormann A.M."/>
            <person name="Op den Camp H."/>
            <person name="Overmann J."/>
            <person name="Amann R."/>
            <person name="Jetten M.S.M."/>
            <person name="Mascher T."/>
            <person name="Medema M.H."/>
            <person name="Devos D.P."/>
            <person name="Kaster A.-K."/>
            <person name="Ovreas L."/>
            <person name="Rohde M."/>
            <person name="Galperin M.Y."/>
            <person name="Jogler C."/>
        </authorList>
    </citation>
    <scope>NUCLEOTIDE SEQUENCE [LARGE SCALE GENOMIC DNA]</scope>
    <source>
        <strain evidence="5 6">ElP</strain>
    </source>
</reference>
<sequence length="341" mass="36295" precursor="true">MRFLAALLVVALYPVAAEAQWVSQDSGTTARLRGLSVVDGRVAWASGAGGTVLRTVDGGETWEHRIVPDAADLDFRDIEVFDDATALLLSIGEGDLSRIYRTTDGGETWTLRHVNTDDDGFLDALAFWDDRHGIAMGEPVGGRFVILTTDDGGETWDRIDPQGMPEALPGEGAFAASGTCLVVHGDRHAWFGTSGGRVFRSDDRGRTWAAHETPIRSDSPASGVFSLAFRDAEHGVAVGGDYERPDLGGRNVAVTSDGGRTWETPEGPGPAGYRSAVAFIPGTEGPTLVAVGPTGTDWSRDGGETWERLGDEGFHAVDFAGEDAGWAVGENGRITRFDAME</sequence>
<feature type="chain" id="PRO_5022158310" evidence="3">
    <location>
        <begin position="20"/>
        <end position="341"/>
    </location>
</feature>
<organism evidence="5 6">
    <name type="scientific">Tautonia plasticadhaerens</name>
    <dbReference type="NCBI Taxonomy" id="2527974"/>
    <lineage>
        <taxon>Bacteria</taxon>
        <taxon>Pseudomonadati</taxon>
        <taxon>Planctomycetota</taxon>
        <taxon>Planctomycetia</taxon>
        <taxon>Isosphaerales</taxon>
        <taxon>Isosphaeraceae</taxon>
        <taxon>Tautonia</taxon>
    </lineage>
</organism>
<evidence type="ECO:0000256" key="2">
    <source>
        <dbReference type="ARBA" id="ARBA00023276"/>
    </source>
</evidence>
<evidence type="ECO:0000313" key="6">
    <source>
        <dbReference type="Proteomes" id="UP000317835"/>
    </source>
</evidence>
<dbReference type="OrthoDB" id="226401at2"/>
<dbReference type="EMBL" id="CP036426">
    <property type="protein sequence ID" value="QDV36384.1"/>
    <property type="molecule type" value="Genomic_DNA"/>
</dbReference>
<dbReference type="GO" id="GO:0009523">
    <property type="term" value="C:photosystem II"/>
    <property type="evidence" value="ECO:0007669"/>
    <property type="project" value="UniProtKB-KW"/>
</dbReference>
<evidence type="ECO:0000259" key="4">
    <source>
        <dbReference type="Pfam" id="PF14870"/>
    </source>
</evidence>
<keyword evidence="1" id="KW-0602">Photosynthesis</keyword>
<feature type="signal peptide" evidence="3">
    <location>
        <begin position="1"/>
        <end position="19"/>
    </location>
</feature>
<dbReference type="SUPFAM" id="SSF110296">
    <property type="entry name" value="Oligoxyloglucan reducing end-specific cellobiohydrolase"/>
    <property type="match status" value="1"/>
</dbReference>
<keyword evidence="2" id="KW-0604">Photosystem II</keyword>
<dbReference type="CDD" id="cd15482">
    <property type="entry name" value="Sialidase_non-viral"/>
    <property type="match status" value="1"/>
</dbReference>
<evidence type="ECO:0000313" key="5">
    <source>
        <dbReference type="EMBL" id="QDV36384.1"/>
    </source>
</evidence>
<dbReference type="Proteomes" id="UP000317835">
    <property type="component" value="Chromosome"/>
</dbReference>
<dbReference type="KEGG" id="tpla:ElP_43070"/>
<dbReference type="Pfam" id="PF14870">
    <property type="entry name" value="PSII_BNR"/>
    <property type="match status" value="1"/>
</dbReference>
<keyword evidence="3" id="KW-0732">Signal</keyword>
<proteinExistence type="predicted"/>